<dbReference type="Pfam" id="PF00326">
    <property type="entry name" value="Peptidase_S9"/>
    <property type="match status" value="1"/>
</dbReference>
<dbReference type="GO" id="GO:0006508">
    <property type="term" value="P:proteolysis"/>
    <property type="evidence" value="ECO:0007669"/>
    <property type="project" value="InterPro"/>
</dbReference>
<sequence length="458" mass="47814">MLPIGVALAALTLALAPAVPARSPDAPGVAEVALSVPTSDGLTLAATLYVPEQAASGRPGLVLVHGAGPGPREKYRAEAVAFARAGIATLAYDKRTAGYSLMQRSYKQLADDAAAAAAVLRGRPEVAPSAVGIWGFSEGGWVAPLAASRAPETAFVVVVGANAVAPLRQQTWADVAKMHHAGVEGSLVDASTRTFYRMISGLGMFPEPYHDPAPPMRALTVPLLGVWGAKDRLTPPVESVAGFRAALDAGGNRHYTLRTFADAEHSVRTTATGFDKGTDFAPGYIELVTSWVVAVAAGAAPPSSVAGTGDQPSPTTEVPPLAWYESAWVQMGMLVVMLAGFGGFWLVTGWRAVRRRGSAAPRSAKLLAGAGLIAMLGGLSYLGFVQATRGRTFDPGPMLAGRPVSWLMLQAVAVVAVLATLVLGVHYWRDRRDGVLLLPLTAGVLFVPWAVYWGLLLP</sequence>
<dbReference type="Gene3D" id="3.40.50.1820">
    <property type="entry name" value="alpha/beta hydrolase"/>
    <property type="match status" value="1"/>
</dbReference>
<dbReference type="PANTHER" id="PTHR43265">
    <property type="entry name" value="ESTERASE ESTD"/>
    <property type="match status" value="1"/>
</dbReference>
<keyword evidence="2" id="KW-0472">Membrane</keyword>
<dbReference type="PROSITE" id="PS00708">
    <property type="entry name" value="PRO_ENDOPEP_SER"/>
    <property type="match status" value="1"/>
</dbReference>
<evidence type="ECO:0000313" key="5">
    <source>
        <dbReference type="EMBL" id="GIE96584.1"/>
    </source>
</evidence>
<feature type="transmembrane region" description="Helical" evidence="2">
    <location>
        <begin position="404"/>
        <end position="428"/>
    </location>
</feature>
<dbReference type="AlphaFoldDB" id="A0A919JZJ0"/>
<proteinExistence type="predicted"/>
<dbReference type="Proteomes" id="UP000636960">
    <property type="component" value="Unassembled WGS sequence"/>
</dbReference>
<feature type="transmembrane region" description="Helical" evidence="2">
    <location>
        <begin position="327"/>
        <end position="346"/>
    </location>
</feature>
<evidence type="ECO:0000256" key="3">
    <source>
        <dbReference type="SAM" id="SignalP"/>
    </source>
</evidence>
<evidence type="ECO:0000256" key="1">
    <source>
        <dbReference type="ARBA" id="ARBA00022801"/>
    </source>
</evidence>
<keyword evidence="3" id="KW-0732">Signal</keyword>
<feature type="domain" description="Peptidase S9 prolyl oligopeptidase catalytic" evidence="4">
    <location>
        <begin position="107"/>
        <end position="272"/>
    </location>
</feature>
<feature type="transmembrane region" description="Helical" evidence="2">
    <location>
        <begin position="435"/>
        <end position="455"/>
    </location>
</feature>
<dbReference type="InterPro" id="IPR029058">
    <property type="entry name" value="AB_hydrolase_fold"/>
</dbReference>
<comment type="caution">
    <text evidence="5">The sequence shown here is derived from an EMBL/GenBank/DDBJ whole genome shotgun (WGS) entry which is preliminary data.</text>
</comment>
<keyword evidence="6" id="KW-1185">Reference proteome</keyword>
<evidence type="ECO:0000313" key="6">
    <source>
        <dbReference type="Proteomes" id="UP000636960"/>
    </source>
</evidence>
<dbReference type="GO" id="GO:0004252">
    <property type="term" value="F:serine-type endopeptidase activity"/>
    <property type="evidence" value="ECO:0007669"/>
    <property type="project" value="InterPro"/>
</dbReference>
<keyword evidence="2" id="KW-0812">Transmembrane</keyword>
<protein>
    <recommendedName>
        <fullName evidence="4">Peptidase S9 prolyl oligopeptidase catalytic domain-containing protein</fullName>
    </recommendedName>
</protein>
<name>A0A919JZJ0_9ACTN</name>
<evidence type="ECO:0000256" key="2">
    <source>
        <dbReference type="SAM" id="Phobius"/>
    </source>
</evidence>
<evidence type="ECO:0000259" key="4">
    <source>
        <dbReference type="Pfam" id="PF00326"/>
    </source>
</evidence>
<dbReference type="InterPro" id="IPR002471">
    <property type="entry name" value="Pept_S9_AS"/>
</dbReference>
<dbReference type="InterPro" id="IPR053145">
    <property type="entry name" value="AB_hydrolase_Est10"/>
</dbReference>
<dbReference type="InterPro" id="IPR001375">
    <property type="entry name" value="Peptidase_S9_cat"/>
</dbReference>
<dbReference type="SUPFAM" id="SSF53474">
    <property type="entry name" value="alpha/beta-Hydrolases"/>
    <property type="match status" value="1"/>
</dbReference>
<feature type="chain" id="PRO_5038854454" description="Peptidase S9 prolyl oligopeptidase catalytic domain-containing protein" evidence="3">
    <location>
        <begin position="22"/>
        <end position="458"/>
    </location>
</feature>
<feature type="signal peptide" evidence="3">
    <location>
        <begin position="1"/>
        <end position="21"/>
    </location>
</feature>
<feature type="transmembrane region" description="Helical" evidence="2">
    <location>
        <begin position="366"/>
        <end position="384"/>
    </location>
</feature>
<dbReference type="RefSeq" id="WP_203782826.1">
    <property type="nucleotide sequence ID" value="NZ_BOMV01000048.1"/>
</dbReference>
<accession>A0A919JZJ0</accession>
<organism evidence="5 6">
    <name type="scientific">Paractinoplanes rishiriensis</name>
    <dbReference type="NCBI Taxonomy" id="1050105"/>
    <lineage>
        <taxon>Bacteria</taxon>
        <taxon>Bacillati</taxon>
        <taxon>Actinomycetota</taxon>
        <taxon>Actinomycetes</taxon>
        <taxon>Micromonosporales</taxon>
        <taxon>Micromonosporaceae</taxon>
        <taxon>Paractinoplanes</taxon>
    </lineage>
</organism>
<dbReference type="PANTHER" id="PTHR43265:SF1">
    <property type="entry name" value="ESTERASE ESTD"/>
    <property type="match status" value="1"/>
</dbReference>
<keyword evidence="2" id="KW-1133">Transmembrane helix</keyword>
<dbReference type="EMBL" id="BOMV01000048">
    <property type="protein sequence ID" value="GIE96584.1"/>
    <property type="molecule type" value="Genomic_DNA"/>
</dbReference>
<reference evidence="5" key="1">
    <citation type="submission" date="2021-01" db="EMBL/GenBank/DDBJ databases">
        <title>Whole genome shotgun sequence of Actinoplanes rishiriensis NBRC 108556.</title>
        <authorList>
            <person name="Komaki H."/>
            <person name="Tamura T."/>
        </authorList>
    </citation>
    <scope>NUCLEOTIDE SEQUENCE</scope>
    <source>
        <strain evidence="5">NBRC 108556</strain>
    </source>
</reference>
<keyword evidence="1" id="KW-0378">Hydrolase</keyword>
<dbReference type="GO" id="GO:0052689">
    <property type="term" value="F:carboxylic ester hydrolase activity"/>
    <property type="evidence" value="ECO:0007669"/>
    <property type="project" value="TreeGrafter"/>
</dbReference>
<gene>
    <name evidence="5" type="ORF">Ari01nite_40490</name>
</gene>